<dbReference type="Pfam" id="PF13411">
    <property type="entry name" value="MerR_1"/>
    <property type="match status" value="1"/>
</dbReference>
<dbReference type="InterPro" id="IPR009061">
    <property type="entry name" value="DNA-bd_dom_put_sf"/>
</dbReference>
<dbReference type="GO" id="GO:0003677">
    <property type="term" value="F:DNA binding"/>
    <property type="evidence" value="ECO:0007669"/>
    <property type="project" value="UniProtKB-KW"/>
</dbReference>
<dbReference type="InterPro" id="IPR000551">
    <property type="entry name" value="MerR-type_HTH_dom"/>
</dbReference>
<dbReference type="Gene3D" id="1.10.1660.10">
    <property type="match status" value="1"/>
</dbReference>
<evidence type="ECO:0000256" key="1">
    <source>
        <dbReference type="ARBA" id="ARBA00023125"/>
    </source>
</evidence>
<protein>
    <submittedName>
        <fullName evidence="3">MerR family transcriptional regulator</fullName>
    </submittedName>
</protein>
<dbReference type="SUPFAM" id="SSF46955">
    <property type="entry name" value="Putative DNA-binding domain"/>
    <property type="match status" value="1"/>
</dbReference>
<evidence type="ECO:0000259" key="2">
    <source>
        <dbReference type="PROSITE" id="PS50937"/>
    </source>
</evidence>
<dbReference type="Proteomes" id="UP000605992">
    <property type="component" value="Unassembled WGS sequence"/>
</dbReference>
<keyword evidence="4" id="KW-1185">Reference proteome</keyword>
<sequence>MDAVSEETPLYTIGQLARRAGLAVRTVRFWSDIGVVPPAARSSGGYRLYDEEGAARVELVKTLRDLGLGLEAVREVLSRQATVAQVAPAHVRALDAEIRELRLRRAVLRTVAERGSTTEETLSMHRLARLSARERRQIIDDFVDRAIAGVDLGDDAVIIAQWMRELPDDPAPEQVDAWIELAELVADEDFQRKIRHLAGGAAAPEFAYDLRARVMEHAGRALEEGVAPSSPEGKAVLDRVVARDLPAAERDGLVGWLEPLADARVERYWQLLEAVNGREPAPPAVPAFAWVIAALRAHD</sequence>
<dbReference type="InterPro" id="IPR047057">
    <property type="entry name" value="MerR_fam"/>
</dbReference>
<proteinExistence type="predicted"/>
<accession>A0A8J3V0G4</accession>
<dbReference type="GO" id="GO:0003700">
    <property type="term" value="F:DNA-binding transcription factor activity"/>
    <property type="evidence" value="ECO:0007669"/>
    <property type="project" value="InterPro"/>
</dbReference>
<dbReference type="PRINTS" id="PR00040">
    <property type="entry name" value="HTHMERR"/>
</dbReference>
<comment type="caution">
    <text evidence="3">The sequence shown here is derived from an EMBL/GenBank/DDBJ whole genome shotgun (WGS) entry which is preliminary data.</text>
</comment>
<evidence type="ECO:0000313" key="3">
    <source>
        <dbReference type="EMBL" id="GII53965.1"/>
    </source>
</evidence>
<dbReference type="PANTHER" id="PTHR30204:SF93">
    <property type="entry name" value="HTH MERR-TYPE DOMAIN-CONTAINING PROTEIN"/>
    <property type="match status" value="1"/>
</dbReference>
<dbReference type="SMART" id="SM00422">
    <property type="entry name" value="HTH_MERR"/>
    <property type="match status" value="1"/>
</dbReference>
<dbReference type="EMBL" id="BOOR01000012">
    <property type="protein sequence ID" value="GII53965.1"/>
    <property type="molecule type" value="Genomic_DNA"/>
</dbReference>
<organism evidence="3 4">
    <name type="scientific">Planotetraspora thailandica</name>
    <dbReference type="NCBI Taxonomy" id="487172"/>
    <lineage>
        <taxon>Bacteria</taxon>
        <taxon>Bacillati</taxon>
        <taxon>Actinomycetota</taxon>
        <taxon>Actinomycetes</taxon>
        <taxon>Streptosporangiales</taxon>
        <taxon>Streptosporangiaceae</taxon>
        <taxon>Planotetraspora</taxon>
    </lineage>
</organism>
<feature type="domain" description="HTH merR-type" evidence="2">
    <location>
        <begin position="10"/>
        <end position="79"/>
    </location>
</feature>
<name>A0A8J3V0G4_9ACTN</name>
<dbReference type="AlphaFoldDB" id="A0A8J3V0G4"/>
<evidence type="ECO:0000313" key="4">
    <source>
        <dbReference type="Proteomes" id="UP000605992"/>
    </source>
</evidence>
<dbReference type="PANTHER" id="PTHR30204">
    <property type="entry name" value="REDOX-CYCLING DRUG-SENSING TRANSCRIPTIONAL ACTIVATOR SOXR"/>
    <property type="match status" value="1"/>
</dbReference>
<gene>
    <name evidence="3" type="ORF">Pth03_23540</name>
</gene>
<keyword evidence="1" id="KW-0238">DNA-binding</keyword>
<reference evidence="3" key="1">
    <citation type="submission" date="2021-01" db="EMBL/GenBank/DDBJ databases">
        <title>Whole genome shotgun sequence of Planotetraspora thailandica NBRC 104271.</title>
        <authorList>
            <person name="Komaki H."/>
            <person name="Tamura T."/>
        </authorList>
    </citation>
    <scope>NUCLEOTIDE SEQUENCE</scope>
    <source>
        <strain evidence="3">NBRC 104271</strain>
    </source>
</reference>
<dbReference type="PROSITE" id="PS50937">
    <property type="entry name" value="HTH_MERR_2"/>
    <property type="match status" value="1"/>
</dbReference>